<comment type="caution">
    <text evidence="2">The sequence shown here is derived from an EMBL/GenBank/DDBJ whole genome shotgun (WGS) entry which is preliminary data.</text>
</comment>
<feature type="compositionally biased region" description="Pro residues" evidence="1">
    <location>
        <begin position="1"/>
        <end position="13"/>
    </location>
</feature>
<feature type="compositionally biased region" description="Basic and acidic residues" evidence="1">
    <location>
        <begin position="82"/>
        <end position="96"/>
    </location>
</feature>
<name>A0AAD8RZF5_LOLMU</name>
<dbReference type="PANTHER" id="PTHR31286:SF167">
    <property type="entry name" value="OS09G0268800 PROTEIN"/>
    <property type="match status" value="1"/>
</dbReference>
<feature type="region of interest" description="Disordered" evidence="1">
    <location>
        <begin position="1"/>
        <end position="48"/>
    </location>
</feature>
<dbReference type="InterPro" id="IPR040256">
    <property type="entry name" value="At4g02000-like"/>
</dbReference>
<feature type="compositionally biased region" description="Basic and acidic residues" evidence="1">
    <location>
        <begin position="714"/>
        <end position="724"/>
    </location>
</feature>
<feature type="region of interest" description="Disordered" evidence="1">
    <location>
        <begin position="492"/>
        <end position="518"/>
    </location>
</feature>
<feature type="region of interest" description="Disordered" evidence="1">
    <location>
        <begin position="693"/>
        <end position="752"/>
    </location>
</feature>
<feature type="compositionally biased region" description="Polar residues" evidence="1">
    <location>
        <begin position="500"/>
        <end position="509"/>
    </location>
</feature>
<keyword evidence="3" id="KW-1185">Reference proteome</keyword>
<evidence type="ECO:0000313" key="2">
    <source>
        <dbReference type="EMBL" id="KAK1642444.1"/>
    </source>
</evidence>
<gene>
    <name evidence="2" type="ORF">QYE76_060249</name>
</gene>
<reference evidence="2" key="1">
    <citation type="submission" date="2023-07" db="EMBL/GenBank/DDBJ databases">
        <title>A chromosome-level genome assembly of Lolium multiflorum.</title>
        <authorList>
            <person name="Chen Y."/>
            <person name="Copetti D."/>
            <person name="Kolliker R."/>
            <person name="Studer B."/>
        </authorList>
    </citation>
    <scope>NUCLEOTIDE SEQUENCE</scope>
    <source>
        <strain evidence="2">02402/16</strain>
        <tissue evidence="2">Leaf</tissue>
    </source>
</reference>
<feature type="compositionally biased region" description="Polar residues" evidence="1">
    <location>
        <begin position="742"/>
        <end position="752"/>
    </location>
</feature>
<dbReference type="AlphaFoldDB" id="A0AAD8RZF5"/>
<proteinExistence type="predicted"/>
<dbReference type="PANTHER" id="PTHR31286">
    <property type="entry name" value="GLYCINE-RICH CELL WALL STRUCTURAL PROTEIN 1.8-LIKE"/>
    <property type="match status" value="1"/>
</dbReference>
<protein>
    <recommendedName>
        <fullName evidence="4">CCHC-type domain-containing protein</fullName>
    </recommendedName>
</protein>
<accession>A0AAD8RZF5</accession>
<sequence length="752" mass="83806">MGDFAPPPPPQPYESPSDRRRALRVSTRTTRREGESRATGVQPRYEIGEAVGRSFKPCALEDLDRQNCNQPDQPKSRPVRAANRDPGEMAAPKEGKTASSGAGSSQIGQNDHLTPDLARWNQGARPVGRQDVQVRASLRPMGLLMAPPSGGGDQGGLDERPAHPKPFGGASVDLGLRRSANRDDDGLLEEDGNWDDGRARDAMGLPQGPETRIGGIVDMEDDVFLEFDEEEEVEKVPSEPTSWKLLARYMANFKPNTKAMFTRFTEEVWRLRSGIRYSEKGKNYYMITLFSKGDYDFVKRGGPWIFDQHALIVKDLDEDAQPSETALTAVPVWVRIYDVPWGKQDEVWGRRYGNGLGEALEVDVPASEQEKKEFLRVRVNLPYDRRLQTQIVTGVKGKREVKVFKLKYERVPYYCSHCGFMGHKKDECEKRRLGTPSLDYDAHELRCSPYKKFEHRTYFMPPAGQASVKRGLSFPSFGSAESFKRFDQRTTRVQRRDSVTPDNVTSRSGYGQEEMPPLMDENVCPAQEGALAQGTRRGAIEVATLPLKPEVESNLAAKVDAMLVESGRDEHKEANQTRRDASKPIIQFPDEEGQDMNLNQPRHVHLGMSADVLEQVQRLQTRQSAASSGSSWGFGPRPSDMIPALQGLSNLQVSFGSMSDVSMAPADTILGKRGAEEQEVQGERLELALGLGYDGKKDQGTPKKGKTQGLVRGQADKRTVEVVYKRNKKTEATGNKPAGNLTRPNVWSRQGQ</sequence>
<evidence type="ECO:0000313" key="3">
    <source>
        <dbReference type="Proteomes" id="UP001231189"/>
    </source>
</evidence>
<dbReference type="EMBL" id="JAUUTY010000004">
    <property type="protein sequence ID" value="KAK1642444.1"/>
    <property type="molecule type" value="Genomic_DNA"/>
</dbReference>
<organism evidence="2 3">
    <name type="scientific">Lolium multiflorum</name>
    <name type="common">Italian ryegrass</name>
    <name type="synonym">Lolium perenne subsp. multiflorum</name>
    <dbReference type="NCBI Taxonomy" id="4521"/>
    <lineage>
        <taxon>Eukaryota</taxon>
        <taxon>Viridiplantae</taxon>
        <taxon>Streptophyta</taxon>
        <taxon>Embryophyta</taxon>
        <taxon>Tracheophyta</taxon>
        <taxon>Spermatophyta</taxon>
        <taxon>Magnoliopsida</taxon>
        <taxon>Liliopsida</taxon>
        <taxon>Poales</taxon>
        <taxon>Poaceae</taxon>
        <taxon>BOP clade</taxon>
        <taxon>Pooideae</taxon>
        <taxon>Poodae</taxon>
        <taxon>Poeae</taxon>
        <taxon>Poeae Chloroplast Group 2 (Poeae type)</taxon>
        <taxon>Loliodinae</taxon>
        <taxon>Loliinae</taxon>
        <taxon>Lolium</taxon>
    </lineage>
</organism>
<evidence type="ECO:0008006" key="4">
    <source>
        <dbReference type="Google" id="ProtNLM"/>
    </source>
</evidence>
<dbReference type="Proteomes" id="UP001231189">
    <property type="component" value="Unassembled WGS sequence"/>
</dbReference>
<feature type="region of interest" description="Disordered" evidence="1">
    <location>
        <begin position="62"/>
        <end position="212"/>
    </location>
</feature>
<evidence type="ECO:0000256" key="1">
    <source>
        <dbReference type="SAM" id="MobiDB-lite"/>
    </source>
</evidence>